<dbReference type="GO" id="GO:0015935">
    <property type="term" value="C:small ribosomal subunit"/>
    <property type="evidence" value="ECO:0007669"/>
    <property type="project" value="TreeGrafter"/>
</dbReference>
<keyword evidence="10" id="KW-1185">Reference proteome</keyword>
<dbReference type="Gene3D" id="1.20.58.110">
    <property type="entry name" value="Ribosomal protein S20"/>
    <property type="match status" value="1"/>
</dbReference>
<dbReference type="KEGG" id="bsed:DN745_09800"/>
<evidence type="ECO:0000256" key="4">
    <source>
        <dbReference type="ARBA" id="ARBA00022980"/>
    </source>
</evidence>
<reference evidence="9 10" key="1">
    <citation type="submission" date="2018-06" db="EMBL/GenBank/DDBJ databases">
        <title>Lujinxingia sediminis gen. nov. sp. nov., a new facultative anaerobic member of the class Deltaproteobacteria, and proposal of Lujinxingaceae fam. nov.</title>
        <authorList>
            <person name="Guo L.-Y."/>
            <person name="Li C.-M."/>
            <person name="Wang S."/>
            <person name="Du Z.-J."/>
        </authorList>
    </citation>
    <scope>NUCLEOTIDE SEQUENCE [LARGE SCALE GENOMIC DNA]</scope>
    <source>
        <strain evidence="9 10">FA350</strain>
    </source>
</reference>
<dbReference type="EMBL" id="CP030032">
    <property type="protein sequence ID" value="AWV89615.1"/>
    <property type="molecule type" value="Genomic_DNA"/>
</dbReference>
<keyword evidence="2 7" id="KW-0699">rRNA-binding</keyword>
<protein>
    <recommendedName>
        <fullName evidence="6 7">Small ribosomal subunit protein bS20</fullName>
    </recommendedName>
</protein>
<dbReference type="GO" id="GO:0006412">
    <property type="term" value="P:translation"/>
    <property type="evidence" value="ECO:0007669"/>
    <property type="project" value="UniProtKB-UniRule"/>
</dbReference>
<dbReference type="PANTHER" id="PTHR33398">
    <property type="entry name" value="30S RIBOSOMAL PROTEIN S20"/>
    <property type="match status" value="1"/>
</dbReference>
<evidence type="ECO:0000256" key="8">
    <source>
        <dbReference type="SAM" id="MobiDB-lite"/>
    </source>
</evidence>
<sequence length="90" mass="9988">MVPTHDSAKKRVRQNAKRRLRNKDIRTRLTNCARSFEKTLAEGDIDAASTAAAKVESVYNRAVSKGVIPKARAARKISRVNQRLNAAKNA</sequence>
<dbReference type="Proteomes" id="UP000249799">
    <property type="component" value="Chromosome"/>
</dbReference>
<dbReference type="NCBIfam" id="TIGR00029">
    <property type="entry name" value="S20"/>
    <property type="match status" value="1"/>
</dbReference>
<name>A0A2Z4FLD9_9DELT</name>
<dbReference type="GO" id="GO:0070181">
    <property type="term" value="F:small ribosomal subunit rRNA binding"/>
    <property type="evidence" value="ECO:0007669"/>
    <property type="project" value="TreeGrafter"/>
</dbReference>
<keyword evidence="5 7" id="KW-0687">Ribonucleoprotein</keyword>
<dbReference type="SUPFAM" id="SSF46992">
    <property type="entry name" value="Ribosomal protein S20"/>
    <property type="match status" value="1"/>
</dbReference>
<organism evidence="9 10">
    <name type="scientific">Bradymonas sediminis</name>
    <dbReference type="NCBI Taxonomy" id="1548548"/>
    <lineage>
        <taxon>Bacteria</taxon>
        <taxon>Deltaproteobacteria</taxon>
        <taxon>Bradymonadales</taxon>
        <taxon>Bradymonadaceae</taxon>
        <taxon>Bradymonas</taxon>
    </lineage>
</organism>
<dbReference type="AlphaFoldDB" id="A0A2Z4FLD9"/>
<evidence type="ECO:0000313" key="10">
    <source>
        <dbReference type="Proteomes" id="UP000249799"/>
    </source>
</evidence>
<evidence type="ECO:0000256" key="3">
    <source>
        <dbReference type="ARBA" id="ARBA00022884"/>
    </source>
</evidence>
<evidence type="ECO:0000313" key="9">
    <source>
        <dbReference type="EMBL" id="AWV89615.1"/>
    </source>
</evidence>
<keyword evidence="4 7" id="KW-0689">Ribosomal protein</keyword>
<dbReference type="Pfam" id="PF01649">
    <property type="entry name" value="Ribosomal_S20p"/>
    <property type="match status" value="1"/>
</dbReference>
<dbReference type="GO" id="GO:0005829">
    <property type="term" value="C:cytosol"/>
    <property type="evidence" value="ECO:0007669"/>
    <property type="project" value="TreeGrafter"/>
</dbReference>
<dbReference type="PANTHER" id="PTHR33398:SF1">
    <property type="entry name" value="SMALL RIBOSOMAL SUBUNIT PROTEIN BS20C"/>
    <property type="match status" value="1"/>
</dbReference>
<feature type="compositionally biased region" description="Basic residues" evidence="8">
    <location>
        <begin position="8"/>
        <end position="21"/>
    </location>
</feature>
<dbReference type="GO" id="GO:0003735">
    <property type="term" value="F:structural constituent of ribosome"/>
    <property type="evidence" value="ECO:0007669"/>
    <property type="project" value="InterPro"/>
</dbReference>
<comment type="function">
    <text evidence="7">Binds directly to 16S ribosomal RNA.</text>
</comment>
<evidence type="ECO:0000256" key="1">
    <source>
        <dbReference type="ARBA" id="ARBA00007634"/>
    </source>
</evidence>
<gene>
    <name evidence="7" type="primary">rpsT</name>
    <name evidence="9" type="ORF">DN745_09800</name>
</gene>
<dbReference type="HAMAP" id="MF_00500">
    <property type="entry name" value="Ribosomal_bS20"/>
    <property type="match status" value="1"/>
</dbReference>
<evidence type="ECO:0000256" key="5">
    <source>
        <dbReference type="ARBA" id="ARBA00023274"/>
    </source>
</evidence>
<evidence type="ECO:0000256" key="2">
    <source>
        <dbReference type="ARBA" id="ARBA00022730"/>
    </source>
</evidence>
<evidence type="ECO:0000256" key="7">
    <source>
        <dbReference type="HAMAP-Rule" id="MF_00500"/>
    </source>
</evidence>
<dbReference type="InterPro" id="IPR036510">
    <property type="entry name" value="Ribosomal_bS20_sf"/>
</dbReference>
<feature type="region of interest" description="Disordered" evidence="8">
    <location>
        <begin position="1"/>
        <end position="22"/>
    </location>
</feature>
<keyword evidence="3 7" id="KW-0694">RNA-binding</keyword>
<accession>A0A2Z4FLD9</accession>
<evidence type="ECO:0000256" key="6">
    <source>
        <dbReference type="ARBA" id="ARBA00035136"/>
    </source>
</evidence>
<dbReference type="InterPro" id="IPR002583">
    <property type="entry name" value="Ribosomal_bS20"/>
</dbReference>
<proteinExistence type="inferred from homology"/>
<comment type="similarity">
    <text evidence="1 7">Belongs to the bacterial ribosomal protein bS20 family.</text>
</comment>